<dbReference type="OrthoDB" id="3660033at2"/>
<dbReference type="SUPFAM" id="SSF46689">
    <property type="entry name" value="Homeodomain-like"/>
    <property type="match status" value="2"/>
</dbReference>
<sequence length="346" mass="37398">MAQDSSHTRGEDAPGVRRAGPGGRNRHVVGVLVDEGSNPFELACLTEVLGIDRPEIGGLLYDLHLCARRPSVGMRQGFFSMTDVAGLSALQHADTVVVPNRPDTTRPHRPDVLEAIGRAHARGARLIGMCTGAFTLAEAGVADGRRVTVHWQWADEFRGRYPRVRVDDEVLFVDDGDILTSAGSAAALDLGLHLVRRDHGAEVGAAVARRLVFPGHRPGGQRQFVERPMPRREESVLAAVLAWAEDRATGPLTVADLAARAGMSPANLHRRFRAELGCTPNQWLTAVRVEHARRLLETTDLAVDRIAHRSGLGTAANLRTRLAEQTGLTPTAYRCTYQSSGFGTAG</sequence>
<evidence type="ECO:0000313" key="6">
    <source>
        <dbReference type="Proteomes" id="UP000317303"/>
    </source>
</evidence>
<feature type="domain" description="HTH araC/xylS-type" evidence="4">
    <location>
        <begin position="238"/>
        <end position="336"/>
    </location>
</feature>
<dbReference type="SUPFAM" id="SSF52317">
    <property type="entry name" value="Class I glutamine amidotransferase-like"/>
    <property type="match status" value="1"/>
</dbReference>
<name>A0A660CGL4_9PSEU</name>
<dbReference type="Gene3D" id="1.10.10.60">
    <property type="entry name" value="Homeodomain-like"/>
    <property type="match status" value="1"/>
</dbReference>
<evidence type="ECO:0000313" key="5">
    <source>
        <dbReference type="EMBL" id="TWH20055.1"/>
    </source>
</evidence>
<dbReference type="InterPro" id="IPR002818">
    <property type="entry name" value="DJ-1/PfpI"/>
</dbReference>
<dbReference type="CDD" id="cd03137">
    <property type="entry name" value="GATase1_AraC_1"/>
    <property type="match status" value="1"/>
</dbReference>
<proteinExistence type="predicted"/>
<reference evidence="5 6" key="1">
    <citation type="submission" date="2019-07" db="EMBL/GenBank/DDBJ databases">
        <title>R&amp;d 2014.</title>
        <authorList>
            <person name="Klenk H.-P."/>
        </authorList>
    </citation>
    <scope>NUCLEOTIDE SEQUENCE [LARGE SCALE GENOMIC DNA]</scope>
    <source>
        <strain evidence="5 6">DSM 43194</strain>
    </source>
</reference>
<dbReference type="Proteomes" id="UP000317303">
    <property type="component" value="Unassembled WGS sequence"/>
</dbReference>
<dbReference type="Pfam" id="PF12833">
    <property type="entry name" value="HTH_18"/>
    <property type="match status" value="1"/>
</dbReference>
<dbReference type="InterPro" id="IPR009057">
    <property type="entry name" value="Homeodomain-like_sf"/>
</dbReference>
<dbReference type="SMART" id="SM00342">
    <property type="entry name" value="HTH_ARAC"/>
    <property type="match status" value="1"/>
</dbReference>
<keyword evidence="2" id="KW-0804">Transcription</keyword>
<evidence type="ECO:0000256" key="3">
    <source>
        <dbReference type="SAM" id="MobiDB-lite"/>
    </source>
</evidence>
<feature type="region of interest" description="Disordered" evidence="3">
    <location>
        <begin position="1"/>
        <end position="24"/>
    </location>
</feature>
<evidence type="ECO:0000256" key="1">
    <source>
        <dbReference type="ARBA" id="ARBA00023015"/>
    </source>
</evidence>
<dbReference type="GO" id="GO:0043565">
    <property type="term" value="F:sequence-specific DNA binding"/>
    <property type="evidence" value="ECO:0007669"/>
    <property type="project" value="InterPro"/>
</dbReference>
<dbReference type="InterPro" id="IPR018060">
    <property type="entry name" value="HTH_AraC"/>
</dbReference>
<dbReference type="AlphaFoldDB" id="A0A660CGL4"/>
<dbReference type="InterPro" id="IPR052158">
    <property type="entry name" value="INH-QAR"/>
</dbReference>
<gene>
    <name evidence="5" type="ORF">JD82_01895</name>
</gene>
<dbReference type="Gene3D" id="3.40.50.880">
    <property type="match status" value="1"/>
</dbReference>
<keyword evidence="1" id="KW-0805">Transcription regulation</keyword>
<dbReference type="InterPro" id="IPR029062">
    <property type="entry name" value="Class_I_gatase-like"/>
</dbReference>
<organism evidence="5 6">
    <name type="scientific">Prauserella rugosa</name>
    <dbReference type="NCBI Taxonomy" id="43354"/>
    <lineage>
        <taxon>Bacteria</taxon>
        <taxon>Bacillati</taxon>
        <taxon>Actinomycetota</taxon>
        <taxon>Actinomycetes</taxon>
        <taxon>Pseudonocardiales</taxon>
        <taxon>Pseudonocardiaceae</taxon>
        <taxon>Prauserella</taxon>
    </lineage>
</organism>
<accession>A0A660CGL4</accession>
<dbReference type="PROSITE" id="PS01124">
    <property type="entry name" value="HTH_ARAC_FAMILY_2"/>
    <property type="match status" value="1"/>
</dbReference>
<feature type="compositionally biased region" description="Basic and acidic residues" evidence="3">
    <location>
        <begin position="1"/>
        <end position="15"/>
    </location>
</feature>
<dbReference type="EMBL" id="VLJV01000001">
    <property type="protein sequence ID" value="TWH20055.1"/>
    <property type="molecule type" value="Genomic_DNA"/>
</dbReference>
<dbReference type="GO" id="GO:0003700">
    <property type="term" value="F:DNA-binding transcription factor activity"/>
    <property type="evidence" value="ECO:0007669"/>
    <property type="project" value="InterPro"/>
</dbReference>
<keyword evidence="6" id="KW-1185">Reference proteome</keyword>
<protein>
    <submittedName>
        <fullName evidence="5">AraC family transcriptional activator FtrA</fullName>
    </submittedName>
</protein>
<dbReference type="PANTHER" id="PTHR43130">
    <property type="entry name" value="ARAC-FAMILY TRANSCRIPTIONAL REGULATOR"/>
    <property type="match status" value="1"/>
</dbReference>
<dbReference type="Pfam" id="PF01965">
    <property type="entry name" value="DJ-1_PfpI"/>
    <property type="match status" value="1"/>
</dbReference>
<dbReference type="PANTHER" id="PTHR43130:SF3">
    <property type="entry name" value="HTH-TYPE TRANSCRIPTIONAL REGULATOR RV1931C"/>
    <property type="match status" value="1"/>
</dbReference>
<evidence type="ECO:0000259" key="4">
    <source>
        <dbReference type="PROSITE" id="PS01124"/>
    </source>
</evidence>
<comment type="caution">
    <text evidence="5">The sequence shown here is derived from an EMBL/GenBank/DDBJ whole genome shotgun (WGS) entry which is preliminary data.</text>
</comment>
<evidence type="ECO:0000256" key="2">
    <source>
        <dbReference type="ARBA" id="ARBA00023163"/>
    </source>
</evidence>